<gene>
    <name evidence="2" type="ORF">Esi_0045_0105</name>
</gene>
<dbReference type="AlphaFoldDB" id="D7G1K3"/>
<evidence type="ECO:0000256" key="1">
    <source>
        <dbReference type="SAM" id="SignalP"/>
    </source>
</evidence>
<dbReference type="EMBL" id="FN649743">
    <property type="protein sequence ID" value="CBJ26811.1"/>
    <property type="molecule type" value="Genomic_DNA"/>
</dbReference>
<organism evidence="2 3">
    <name type="scientific">Ectocarpus siliculosus</name>
    <name type="common">Brown alga</name>
    <name type="synonym">Conferva siliculosa</name>
    <dbReference type="NCBI Taxonomy" id="2880"/>
    <lineage>
        <taxon>Eukaryota</taxon>
        <taxon>Sar</taxon>
        <taxon>Stramenopiles</taxon>
        <taxon>Ochrophyta</taxon>
        <taxon>PX clade</taxon>
        <taxon>Phaeophyceae</taxon>
        <taxon>Ectocarpales</taxon>
        <taxon>Ectocarpaceae</taxon>
        <taxon>Ectocarpus</taxon>
    </lineage>
</organism>
<reference evidence="2 3" key="1">
    <citation type="journal article" date="2010" name="Nature">
        <title>The Ectocarpus genome and the independent evolution of multicellularity in brown algae.</title>
        <authorList>
            <person name="Cock J.M."/>
            <person name="Sterck L."/>
            <person name="Rouze P."/>
            <person name="Scornet D."/>
            <person name="Allen A.E."/>
            <person name="Amoutzias G."/>
            <person name="Anthouard V."/>
            <person name="Artiguenave F."/>
            <person name="Aury J.M."/>
            <person name="Badger J.H."/>
            <person name="Beszteri B."/>
            <person name="Billiau K."/>
            <person name="Bonnet E."/>
            <person name="Bothwell J.H."/>
            <person name="Bowler C."/>
            <person name="Boyen C."/>
            <person name="Brownlee C."/>
            <person name="Carrano C.J."/>
            <person name="Charrier B."/>
            <person name="Cho G.Y."/>
            <person name="Coelho S.M."/>
            <person name="Collen J."/>
            <person name="Corre E."/>
            <person name="Da Silva C."/>
            <person name="Delage L."/>
            <person name="Delaroque N."/>
            <person name="Dittami S.M."/>
            <person name="Doulbeau S."/>
            <person name="Elias M."/>
            <person name="Farnham G."/>
            <person name="Gachon C.M."/>
            <person name="Gschloessl B."/>
            <person name="Heesch S."/>
            <person name="Jabbari K."/>
            <person name="Jubin C."/>
            <person name="Kawai H."/>
            <person name="Kimura K."/>
            <person name="Kloareg B."/>
            <person name="Kupper F.C."/>
            <person name="Lang D."/>
            <person name="Le Bail A."/>
            <person name="Leblanc C."/>
            <person name="Lerouge P."/>
            <person name="Lohr M."/>
            <person name="Lopez P.J."/>
            <person name="Martens C."/>
            <person name="Maumus F."/>
            <person name="Michel G."/>
            <person name="Miranda-Saavedra D."/>
            <person name="Morales J."/>
            <person name="Moreau H."/>
            <person name="Motomura T."/>
            <person name="Nagasato C."/>
            <person name="Napoli C.A."/>
            <person name="Nelson D.R."/>
            <person name="Nyvall-Collen P."/>
            <person name="Peters A.F."/>
            <person name="Pommier C."/>
            <person name="Potin P."/>
            <person name="Poulain J."/>
            <person name="Quesneville H."/>
            <person name="Read B."/>
            <person name="Rensing S.A."/>
            <person name="Ritter A."/>
            <person name="Rousvoal S."/>
            <person name="Samanta M."/>
            <person name="Samson G."/>
            <person name="Schroeder D.C."/>
            <person name="Segurens B."/>
            <person name="Strittmatter M."/>
            <person name="Tonon T."/>
            <person name="Tregear J.W."/>
            <person name="Valentin K."/>
            <person name="von Dassow P."/>
            <person name="Yamagishi T."/>
            <person name="Van de Peer Y."/>
            <person name="Wincker P."/>
        </authorList>
    </citation>
    <scope>NUCLEOTIDE SEQUENCE [LARGE SCALE GENOMIC DNA]</scope>
    <source>
        <strain evidence="3">Ec32 / CCAP1310/4</strain>
    </source>
</reference>
<accession>D7G1K3</accession>
<dbReference type="EMBL" id="FN648652">
    <property type="protein sequence ID" value="CBJ26811.1"/>
    <property type="molecule type" value="Genomic_DNA"/>
</dbReference>
<sequence>MGGVLRCGAALSMVALWVGAKSYLEPPRGDVGAAASSLQELGERRSAGRTDAEVAAEDSDTLMQVLVTNPYQRNMALMYPWEHVAEPARQTRMEILTWPGKDGGIGLEYIGIKTGFVSTKG</sequence>
<feature type="chain" id="PRO_5003095682" evidence="1">
    <location>
        <begin position="23"/>
        <end position="121"/>
    </location>
</feature>
<keyword evidence="1" id="KW-0732">Signal</keyword>
<evidence type="ECO:0000313" key="3">
    <source>
        <dbReference type="Proteomes" id="UP000002630"/>
    </source>
</evidence>
<feature type="signal peptide" evidence="1">
    <location>
        <begin position="1"/>
        <end position="22"/>
    </location>
</feature>
<proteinExistence type="predicted"/>
<dbReference type="InParanoid" id="D7G1K3"/>
<name>D7G1K3_ECTSI</name>
<protein>
    <submittedName>
        <fullName evidence="2">Uncharacterized protein</fullName>
    </submittedName>
</protein>
<evidence type="ECO:0000313" key="2">
    <source>
        <dbReference type="EMBL" id="CBJ26811.1"/>
    </source>
</evidence>
<dbReference type="Proteomes" id="UP000002630">
    <property type="component" value="Linkage Group LG18"/>
</dbReference>
<keyword evidence="3" id="KW-1185">Reference proteome</keyword>